<accession>A0AAW6Q7L0</accession>
<dbReference type="Pfam" id="PF04393">
    <property type="entry name" value="DUF535"/>
    <property type="match status" value="1"/>
</dbReference>
<evidence type="ECO:0000313" key="1">
    <source>
        <dbReference type="EMBL" id="MDG2949480.1"/>
    </source>
</evidence>
<protein>
    <submittedName>
        <fullName evidence="1">VirK/YbjX family protein</fullName>
    </submittedName>
</protein>
<dbReference type="InterPro" id="IPR007488">
    <property type="entry name" value="DUF535"/>
</dbReference>
<dbReference type="RefSeq" id="WP_317476835.1">
    <property type="nucleotide sequence ID" value="NZ_JARQTW010000007.1"/>
</dbReference>
<proteinExistence type="predicted"/>
<organism evidence="1 2">
    <name type="scientific">Exercitatus varius</name>
    <dbReference type="NCBI Taxonomy" id="67857"/>
    <lineage>
        <taxon>Bacteria</taxon>
        <taxon>Pseudomonadati</taxon>
        <taxon>Pseudomonadota</taxon>
        <taxon>Gammaproteobacteria</taxon>
        <taxon>Pasteurellales</taxon>
        <taxon>Pasteurellaceae</taxon>
        <taxon>Exercitatus</taxon>
    </lineage>
</organism>
<name>A0AAW6Q7L0_9PAST</name>
<dbReference type="Proteomes" id="UP001214976">
    <property type="component" value="Unassembled WGS sequence"/>
</dbReference>
<gene>
    <name evidence="1" type="ORF">P7M15_02910</name>
</gene>
<dbReference type="PANTHER" id="PTHR38785:SF1">
    <property type="entry name" value="HOMOLOG OF VIRK"/>
    <property type="match status" value="1"/>
</dbReference>
<comment type="caution">
    <text evidence="1">The sequence shown here is derived from an EMBL/GenBank/DDBJ whole genome shotgun (WGS) entry which is preliminary data.</text>
</comment>
<evidence type="ECO:0000313" key="2">
    <source>
        <dbReference type="Proteomes" id="UP001214976"/>
    </source>
</evidence>
<sequence>MYGRERRLGKRIRSFFRYHFYTQRYKAEIREFLQYLQQHPQWQPVFEQNGYRFNALLAKFCDRRFSAQERLSAIKYAFDGAEQHWGNEICRRLVTRQSLLLAQLTEDWGAYLNINAIDPFEGFFSLNIKNLDGRSVYDASFTFLPDNRILIASVQGPKGEDAQEWVKTATKQLHGVRPMYMIVNVFKSLAEALDCDLLGIAHKNQAKYRWNDHSKLLFNYDEFWRENEGEPNEKGYWRLPLEIERKPLEEIQSKKRSMYRKRYDMFDDMRQSVRAFFHK</sequence>
<dbReference type="AlphaFoldDB" id="A0AAW6Q7L0"/>
<reference evidence="1" key="1">
    <citation type="submission" date="2023-03" db="EMBL/GenBank/DDBJ databases">
        <title>Classification of Bisgaard taxon 6 and taxon 10 as Exercitatus varius gen. nov., spec. nov.</title>
        <authorList>
            <person name="Christensen H."/>
        </authorList>
    </citation>
    <scope>NUCLEOTIDE SEQUENCE</scope>
    <source>
        <strain evidence="1">86116</strain>
    </source>
</reference>
<dbReference type="GO" id="GO:0006974">
    <property type="term" value="P:DNA damage response"/>
    <property type="evidence" value="ECO:0007669"/>
    <property type="project" value="TreeGrafter"/>
</dbReference>
<dbReference type="EMBL" id="JARQTW010000007">
    <property type="protein sequence ID" value="MDG2949480.1"/>
    <property type="molecule type" value="Genomic_DNA"/>
</dbReference>
<dbReference type="PANTHER" id="PTHR38785">
    <property type="entry name" value="HOMOLOG OF VIRK"/>
    <property type="match status" value="1"/>
</dbReference>